<dbReference type="PROSITE" id="PS50878">
    <property type="entry name" value="RT_POL"/>
    <property type="match status" value="1"/>
</dbReference>
<evidence type="ECO:0000313" key="3">
    <source>
        <dbReference type="Proteomes" id="UP000015106"/>
    </source>
</evidence>
<dbReference type="EnsemblPlants" id="TuG1812G0700005910.01.T01">
    <property type="protein sequence ID" value="TuG1812G0700005910.01.T01.cds302347"/>
    <property type="gene ID" value="TuG1812G0700005910.01"/>
</dbReference>
<evidence type="ECO:0000313" key="2">
    <source>
        <dbReference type="EnsemblPlants" id="TuG1812G0700005910.01.T01.cds302347"/>
    </source>
</evidence>
<dbReference type="Gramene" id="TuG1812G0700005910.01.T01">
    <property type="protein sequence ID" value="TuG1812G0700005910.01.T01.cds302347"/>
    <property type="gene ID" value="TuG1812G0700005910.01"/>
</dbReference>
<proteinExistence type="predicted"/>
<dbReference type="InterPro" id="IPR000477">
    <property type="entry name" value="RT_dom"/>
</dbReference>
<keyword evidence="3" id="KW-1185">Reference proteome</keyword>
<accession>A0A8R7RAS2</accession>
<dbReference type="PANTHER" id="PTHR19446">
    <property type="entry name" value="REVERSE TRANSCRIPTASES"/>
    <property type="match status" value="1"/>
</dbReference>
<organism evidence="2 3">
    <name type="scientific">Triticum urartu</name>
    <name type="common">Red wild einkorn</name>
    <name type="synonym">Crithodium urartu</name>
    <dbReference type="NCBI Taxonomy" id="4572"/>
    <lineage>
        <taxon>Eukaryota</taxon>
        <taxon>Viridiplantae</taxon>
        <taxon>Streptophyta</taxon>
        <taxon>Embryophyta</taxon>
        <taxon>Tracheophyta</taxon>
        <taxon>Spermatophyta</taxon>
        <taxon>Magnoliopsida</taxon>
        <taxon>Liliopsida</taxon>
        <taxon>Poales</taxon>
        <taxon>Poaceae</taxon>
        <taxon>BOP clade</taxon>
        <taxon>Pooideae</taxon>
        <taxon>Triticodae</taxon>
        <taxon>Triticeae</taxon>
        <taxon>Triticinae</taxon>
        <taxon>Triticum</taxon>
    </lineage>
</organism>
<evidence type="ECO:0000259" key="1">
    <source>
        <dbReference type="PROSITE" id="PS50878"/>
    </source>
</evidence>
<dbReference type="AlphaFoldDB" id="A0A8R7RAS2"/>
<reference evidence="3" key="1">
    <citation type="journal article" date="2013" name="Nature">
        <title>Draft genome of the wheat A-genome progenitor Triticum urartu.</title>
        <authorList>
            <person name="Ling H.Q."/>
            <person name="Zhao S."/>
            <person name="Liu D."/>
            <person name="Wang J."/>
            <person name="Sun H."/>
            <person name="Zhang C."/>
            <person name="Fan H."/>
            <person name="Li D."/>
            <person name="Dong L."/>
            <person name="Tao Y."/>
            <person name="Gao C."/>
            <person name="Wu H."/>
            <person name="Li Y."/>
            <person name="Cui Y."/>
            <person name="Guo X."/>
            <person name="Zheng S."/>
            <person name="Wang B."/>
            <person name="Yu K."/>
            <person name="Liang Q."/>
            <person name="Yang W."/>
            <person name="Lou X."/>
            <person name="Chen J."/>
            <person name="Feng M."/>
            <person name="Jian J."/>
            <person name="Zhang X."/>
            <person name="Luo G."/>
            <person name="Jiang Y."/>
            <person name="Liu J."/>
            <person name="Wang Z."/>
            <person name="Sha Y."/>
            <person name="Zhang B."/>
            <person name="Wu H."/>
            <person name="Tang D."/>
            <person name="Shen Q."/>
            <person name="Xue P."/>
            <person name="Zou S."/>
            <person name="Wang X."/>
            <person name="Liu X."/>
            <person name="Wang F."/>
            <person name="Yang Y."/>
            <person name="An X."/>
            <person name="Dong Z."/>
            <person name="Zhang K."/>
            <person name="Zhang X."/>
            <person name="Luo M.C."/>
            <person name="Dvorak J."/>
            <person name="Tong Y."/>
            <person name="Wang J."/>
            <person name="Yang H."/>
            <person name="Li Z."/>
            <person name="Wang D."/>
            <person name="Zhang A."/>
            <person name="Wang J."/>
        </authorList>
    </citation>
    <scope>NUCLEOTIDE SEQUENCE</scope>
    <source>
        <strain evidence="3">cv. G1812</strain>
    </source>
</reference>
<reference evidence="2" key="2">
    <citation type="submission" date="2018-03" db="EMBL/GenBank/DDBJ databases">
        <title>The Triticum urartu genome reveals the dynamic nature of wheat genome evolution.</title>
        <authorList>
            <person name="Ling H."/>
            <person name="Ma B."/>
            <person name="Shi X."/>
            <person name="Liu H."/>
            <person name="Dong L."/>
            <person name="Sun H."/>
            <person name="Cao Y."/>
            <person name="Gao Q."/>
            <person name="Zheng S."/>
            <person name="Li Y."/>
            <person name="Yu Y."/>
            <person name="Du H."/>
            <person name="Qi M."/>
            <person name="Li Y."/>
            <person name="Yu H."/>
            <person name="Cui Y."/>
            <person name="Wang N."/>
            <person name="Chen C."/>
            <person name="Wu H."/>
            <person name="Zhao Y."/>
            <person name="Zhang J."/>
            <person name="Li Y."/>
            <person name="Zhou W."/>
            <person name="Zhang B."/>
            <person name="Hu W."/>
            <person name="Eijk M."/>
            <person name="Tang J."/>
            <person name="Witsenboer H."/>
            <person name="Zhao S."/>
            <person name="Li Z."/>
            <person name="Zhang A."/>
            <person name="Wang D."/>
            <person name="Liang C."/>
        </authorList>
    </citation>
    <scope>NUCLEOTIDE SEQUENCE [LARGE SCALE GENOMIC DNA]</scope>
    <source>
        <strain evidence="2">cv. G1812</strain>
    </source>
</reference>
<dbReference type="InterPro" id="IPR043502">
    <property type="entry name" value="DNA/RNA_pol_sf"/>
</dbReference>
<dbReference type="Pfam" id="PF00078">
    <property type="entry name" value="RVT_1"/>
    <property type="match status" value="1"/>
</dbReference>
<protein>
    <recommendedName>
        <fullName evidence="1">Reverse transcriptase domain-containing protein</fullName>
    </recommendedName>
</protein>
<dbReference type="SUPFAM" id="SSF56672">
    <property type="entry name" value="DNA/RNA polymerases"/>
    <property type="match status" value="1"/>
</dbReference>
<name>A0A8R7RAS2_TRIUA</name>
<feature type="domain" description="Reverse transcriptase" evidence="1">
    <location>
        <begin position="1"/>
        <end position="151"/>
    </location>
</feature>
<sequence>MGHFRPISLIHSVTKLIAKVLSMRLAPKLKDLISPAQTAFQKGKCIHDSYQYVQGCVRALHRDKKSALLFKLDIAKAFDSVSWEYLMELLQRMGFSSRWRDWIAMLLSSASSSILMNGEPGEKFWHRQGLRQGDPFSPLLFIIAIGPLHRL</sequence>
<dbReference type="Proteomes" id="UP000015106">
    <property type="component" value="Chromosome 7"/>
</dbReference>
<reference evidence="2" key="3">
    <citation type="submission" date="2022-06" db="UniProtKB">
        <authorList>
            <consortium name="EnsemblPlants"/>
        </authorList>
    </citation>
    <scope>IDENTIFICATION</scope>
</reference>